<feature type="transmembrane region" description="Helical" evidence="6">
    <location>
        <begin position="624"/>
        <end position="643"/>
    </location>
</feature>
<evidence type="ECO:0000256" key="1">
    <source>
        <dbReference type="ARBA" id="ARBA00004651"/>
    </source>
</evidence>
<dbReference type="InterPro" id="IPR050545">
    <property type="entry name" value="Mycobact_MmpL"/>
</dbReference>
<dbReference type="EMBL" id="FQXN01000001">
    <property type="protein sequence ID" value="SHH20765.1"/>
    <property type="molecule type" value="Genomic_DNA"/>
</dbReference>
<sequence length="676" mass="77007">MKKYIPFFIVSLIVFLSIIIIFTKGSVYTGPEVFLPGYKYGKPLDKVENENVKNFVKISKDFGDGSNVLLIVYDKNSFFNNSSTKKLMLLQNELQSKDYIINILSPLNLVKVIGFNKAFYVKNGVLEKEILKDDNAKTLISRDGKYAVLNLIFSPQTNARKHINEVENIAKKYFEQFYLFGEPVIDNELFKELLKQTYVYPIIMFILIVIFFYFQVRYFKISLFIVFTPITAAIITIGLFFLTGRPLNTLTVMNVSFLLIIGSGYGLHYYNAFHRFNSLEETKKHISRPILFSMLTTVAGFMSFLFVEIEAFKELGILVSIGLVITVILIFTLGHSFLRHNKTFKKPSSLGIRFLGNKVATISLIVFLILGIFSPFLIKNISVKSDMVSYFSKNSKIRQAYKIMEGVFNFREPIYLVIEKETPLLATDNEKIKKIKENLEKYNLIASVDFPVDVPIPILYNFAKSTPSLKYYISSRNKIRLVINLTADGYYNVDQVKNYIDSNIPKDVYKYYISGSALIWNDINNNVRKAQIESLSFAAILIFAMVFIIFRKIQTTLSVMVPILFTTIMNFAVMSIFNIKLDISTAITSSILMGLVIDYSIHLASEEYRTKSPKDAILNVGPPILANGLGLILGFSVLLFSSLKLFQSIAILLILGISVGLYFTLIIQPLLLKKKK</sequence>
<evidence type="ECO:0000256" key="5">
    <source>
        <dbReference type="ARBA" id="ARBA00023136"/>
    </source>
</evidence>
<evidence type="ECO:0000256" key="4">
    <source>
        <dbReference type="ARBA" id="ARBA00022989"/>
    </source>
</evidence>
<dbReference type="SUPFAM" id="SSF82866">
    <property type="entry name" value="Multidrug efflux transporter AcrB transmembrane domain"/>
    <property type="match status" value="2"/>
</dbReference>
<dbReference type="AlphaFoldDB" id="A0A1M5R2U8"/>
<evidence type="ECO:0000256" key="3">
    <source>
        <dbReference type="ARBA" id="ARBA00022692"/>
    </source>
</evidence>
<feature type="transmembrane region" description="Helical" evidence="6">
    <location>
        <begin position="583"/>
        <end position="604"/>
    </location>
</feature>
<keyword evidence="5 6" id="KW-0472">Membrane</keyword>
<reference evidence="9" key="1">
    <citation type="submission" date="2016-11" db="EMBL/GenBank/DDBJ databases">
        <authorList>
            <person name="Varghese N."/>
            <person name="Submissions S."/>
        </authorList>
    </citation>
    <scope>NUCLEOTIDE SEQUENCE [LARGE SCALE GENOMIC DNA]</scope>
    <source>
        <strain evidence="9">DSM 15807</strain>
    </source>
</reference>
<organism evidence="8 9">
    <name type="scientific">Thermosipho atlanticus DSM 15807</name>
    <dbReference type="NCBI Taxonomy" id="1123380"/>
    <lineage>
        <taxon>Bacteria</taxon>
        <taxon>Thermotogati</taxon>
        <taxon>Thermotogota</taxon>
        <taxon>Thermotogae</taxon>
        <taxon>Thermotogales</taxon>
        <taxon>Fervidobacteriaceae</taxon>
        <taxon>Thermosipho</taxon>
    </lineage>
</organism>
<dbReference type="PANTHER" id="PTHR33406:SF13">
    <property type="entry name" value="MEMBRANE PROTEIN YDFJ"/>
    <property type="match status" value="1"/>
</dbReference>
<dbReference type="OrthoDB" id="36236at2"/>
<keyword evidence="4 6" id="KW-1133">Transmembrane helix</keyword>
<protein>
    <recommendedName>
        <fullName evidence="7">Membrane transport protein MMPL domain-containing protein</fullName>
    </recommendedName>
</protein>
<proteinExistence type="predicted"/>
<feature type="domain" description="Membrane transport protein MMPL" evidence="7">
    <location>
        <begin position="58"/>
        <end position="334"/>
    </location>
</feature>
<dbReference type="RefSeq" id="WP_073071383.1">
    <property type="nucleotide sequence ID" value="NZ_FQXN01000001.1"/>
</dbReference>
<name>A0A1M5R2U8_9BACT</name>
<evidence type="ECO:0000313" key="9">
    <source>
        <dbReference type="Proteomes" id="UP000242592"/>
    </source>
</evidence>
<feature type="transmembrane region" description="Helical" evidence="6">
    <location>
        <begin position="557"/>
        <end position="577"/>
    </location>
</feature>
<evidence type="ECO:0000256" key="2">
    <source>
        <dbReference type="ARBA" id="ARBA00022475"/>
    </source>
</evidence>
<keyword evidence="3 6" id="KW-0812">Transmembrane</keyword>
<feature type="domain" description="Membrane transport protein MMPL" evidence="7">
    <location>
        <begin position="454"/>
        <end position="665"/>
    </location>
</feature>
<keyword evidence="9" id="KW-1185">Reference proteome</keyword>
<dbReference type="STRING" id="1123380.SAMN02745199_0310"/>
<dbReference type="Pfam" id="PF03176">
    <property type="entry name" value="MMPL"/>
    <property type="match status" value="2"/>
</dbReference>
<feature type="transmembrane region" description="Helical" evidence="6">
    <location>
        <begin position="649"/>
        <end position="672"/>
    </location>
</feature>
<feature type="transmembrane region" description="Helical" evidence="6">
    <location>
        <begin position="290"/>
        <end position="309"/>
    </location>
</feature>
<feature type="transmembrane region" description="Helical" evidence="6">
    <location>
        <begin position="7"/>
        <end position="28"/>
    </location>
</feature>
<dbReference type="InterPro" id="IPR004869">
    <property type="entry name" value="MMPL_dom"/>
</dbReference>
<dbReference type="GO" id="GO:0005886">
    <property type="term" value="C:plasma membrane"/>
    <property type="evidence" value="ECO:0007669"/>
    <property type="project" value="UniProtKB-SubCell"/>
</dbReference>
<feature type="transmembrane region" description="Helical" evidence="6">
    <location>
        <begin position="198"/>
        <end position="216"/>
    </location>
</feature>
<feature type="transmembrane region" description="Helical" evidence="6">
    <location>
        <begin position="534"/>
        <end position="550"/>
    </location>
</feature>
<feature type="transmembrane region" description="Helical" evidence="6">
    <location>
        <begin position="315"/>
        <end position="338"/>
    </location>
</feature>
<dbReference type="Gene3D" id="1.20.1640.10">
    <property type="entry name" value="Multidrug efflux transporter AcrB transmembrane domain"/>
    <property type="match status" value="2"/>
</dbReference>
<keyword evidence="2" id="KW-1003">Cell membrane</keyword>
<feature type="transmembrane region" description="Helical" evidence="6">
    <location>
        <begin position="250"/>
        <end position="270"/>
    </location>
</feature>
<feature type="transmembrane region" description="Helical" evidence="6">
    <location>
        <begin position="223"/>
        <end position="244"/>
    </location>
</feature>
<dbReference type="PANTHER" id="PTHR33406">
    <property type="entry name" value="MEMBRANE PROTEIN MJ1562-RELATED"/>
    <property type="match status" value="1"/>
</dbReference>
<accession>A0A1M5R2U8</accession>
<feature type="transmembrane region" description="Helical" evidence="6">
    <location>
        <begin position="359"/>
        <end position="378"/>
    </location>
</feature>
<gene>
    <name evidence="8" type="ORF">SAMN02745199_0310</name>
</gene>
<dbReference type="Proteomes" id="UP000242592">
    <property type="component" value="Unassembled WGS sequence"/>
</dbReference>
<comment type="subcellular location">
    <subcellularLocation>
        <location evidence="1">Cell membrane</location>
        <topology evidence="1">Multi-pass membrane protein</topology>
    </subcellularLocation>
</comment>
<evidence type="ECO:0000313" key="8">
    <source>
        <dbReference type="EMBL" id="SHH20765.1"/>
    </source>
</evidence>
<evidence type="ECO:0000256" key="6">
    <source>
        <dbReference type="SAM" id="Phobius"/>
    </source>
</evidence>
<evidence type="ECO:0000259" key="7">
    <source>
        <dbReference type="Pfam" id="PF03176"/>
    </source>
</evidence>